<name>A0A6V8N1S1_9BACT</name>
<dbReference type="SMART" id="SM00729">
    <property type="entry name" value="Elp3"/>
    <property type="match status" value="1"/>
</dbReference>
<feature type="binding site" evidence="14 15">
    <location>
        <position position="73"/>
    </location>
    <ligand>
        <name>[4Fe-4S] cluster</name>
        <dbReference type="ChEBI" id="CHEBI:49883"/>
        <note>4Fe-4S-S-AdoMet</note>
    </ligand>
</feature>
<dbReference type="PIRSF" id="PIRSF001619">
    <property type="entry name" value="Biotin_synth"/>
    <property type="match status" value="1"/>
</dbReference>
<evidence type="ECO:0000256" key="5">
    <source>
        <dbReference type="ARBA" id="ARBA00022485"/>
    </source>
</evidence>
<dbReference type="PROSITE" id="PS51918">
    <property type="entry name" value="RADICAL_SAM"/>
    <property type="match status" value="1"/>
</dbReference>
<dbReference type="RefSeq" id="WP_183358989.1">
    <property type="nucleotide sequence ID" value="NZ_BLXZ01000001.1"/>
</dbReference>
<dbReference type="PANTHER" id="PTHR22976:SF2">
    <property type="entry name" value="BIOTIN SYNTHASE, MITOCHONDRIAL"/>
    <property type="match status" value="1"/>
</dbReference>
<feature type="binding site" evidence="14 15">
    <location>
        <position position="142"/>
    </location>
    <ligand>
        <name>[2Fe-2S] cluster</name>
        <dbReference type="ChEBI" id="CHEBI:190135"/>
    </ligand>
</feature>
<dbReference type="SFLD" id="SFLDG01278">
    <property type="entry name" value="biotin_synthase_like"/>
    <property type="match status" value="1"/>
</dbReference>
<evidence type="ECO:0000256" key="14">
    <source>
        <dbReference type="HAMAP-Rule" id="MF_01694"/>
    </source>
</evidence>
<evidence type="ECO:0000256" key="15">
    <source>
        <dbReference type="PIRSR" id="PIRSR001619-1"/>
    </source>
</evidence>
<feature type="binding site" evidence="14 15">
    <location>
        <position position="202"/>
    </location>
    <ligand>
        <name>[2Fe-2S] cluster</name>
        <dbReference type="ChEBI" id="CHEBI:190135"/>
    </ligand>
</feature>
<dbReference type="EC" id="2.8.1.6" evidence="4 14"/>
<dbReference type="InterPro" id="IPR058240">
    <property type="entry name" value="rSAM_sf"/>
</dbReference>
<dbReference type="FunFam" id="3.20.20.70:FF:000026">
    <property type="entry name" value="Biotin synthase"/>
    <property type="match status" value="1"/>
</dbReference>
<feature type="domain" description="Radical SAM core" evidence="16">
    <location>
        <begin position="48"/>
        <end position="277"/>
    </location>
</feature>
<evidence type="ECO:0000256" key="4">
    <source>
        <dbReference type="ARBA" id="ARBA00012236"/>
    </source>
</evidence>
<evidence type="ECO:0000256" key="13">
    <source>
        <dbReference type="ARBA" id="ARBA00051157"/>
    </source>
</evidence>
<evidence type="ECO:0000256" key="1">
    <source>
        <dbReference type="ARBA" id="ARBA00004942"/>
    </source>
</evidence>
<evidence type="ECO:0000256" key="3">
    <source>
        <dbReference type="ARBA" id="ARBA00011738"/>
    </source>
</evidence>
<evidence type="ECO:0000256" key="8">
    <source>
        <dbReference type="ARBA" id="ARBA00022714"/>
    </source>
</evidence>
<evidence type="ECO:0000256" key="12">
    <source>
        <dbReference type="ARBA" id="ARBA00023014"/>
    </source>
</evidence>
<dbReference type="Pfam" id="PF04055">
    <property type="entry name" value="Radical_SAM"/>
    <property type="match status" value="1"/>
</dbReference>
<keyword evidence="9 14" id="KW-0479">Metal-binding</keyword>
<organism evidence="17 18">
    <name type="scientific">Geomonas limicola</name>
    <dbReference type="NCBI Taxonomy" id="2740186"/>
    <lineage>
        <taxon>Bacteria</taxon>
        <taxon>Pseudomonadati</taxon>
        <taxon>Thermodesulfobacteriota</taxon>
        <taxon>Desulfuromonadia</taxon>
        <taxon>Geobacterales</taxon>
        <taxon>Geobacteraceae</taxon>
        <taxon>Geomonas</taxon>
    </lineage>
</organism>
<evidence type="ECO:0000256" key="9">
    <source>
        <dbReference type="ARBA" id="ARBA00022723"/>
    </source>
</evidence>
<evidence type="ECO:0000256" key="2">
    <source>
        <dbReference type="ARBA" id="ARBA00010765"/>
    </source>
</evidence>
<comment type="caution">
    <text evidence="17">The sequence shown here is derived from an EMBL/GenBank/DDBJ whole genome shotgun (WGS) entry which is preliminary data.</text>
</comment>
<protein>
    <recommendedName>
        <fullName evidence="4 14">Biotin synthase</fullName>
        <ecNumber evidence="4 14">2.8.1.6</ecNumber>
    </recommendedName>
</protein>
<keyword evidence="18" id="KW-1185">Reference proteome</keyword>
<dbReference type="NCBIfam" id="TIGR00433">
    <property type="entry name" value="bioB"/>
    <property type="match status" value="1"/>
</dbReference>
<comment type="cofactor">
    <cofactor evidence="15">
        <name>[2Fe-2S] cluster</name>
        <dbReference type="ChEBI" id="CHEBI:190135"/>
    </cofactor>
    <text evidence="15">Binds 1 [2Fe-2S] cluster. The cluster is coordinated with 3 cysteines and 1 arginine.</text>
</comment>
<keyword evidence="6 14" id="KW-0808">Transferase</keyword>
<feature type="binding site" evidence="14 15">
    <location>
        <position position="70"/>
    </location>
    <ligand>
        <name>[4Fe-4S] cluster</name>
        <dbReference type="ChEBI" id="CHEBI:49883"/>
        <note>4Fe-4S-S-AdoMet</note>
    </ligand>
</feature>
<comment type="pathway">
    <text evidence="1 14">Cofactor biosynthesis; biotin biosynthesis; biotin from 7,8-diaminononanoate: step 2/2.</text>
</comment>
<dbReference type="SUPFAM" id="SSF102114">
    <property type="entry name" value="Radical SAM enzymes"/>
    <property type="match status" value="1"/>
</dbReference>
<evidence type="ECO:0000256" key="7">
    <source>
        <dbReference type="ARBA" id="ARBA00022691"/>
    </source>
</evidence>
<dbReference type="GO" id="GO:0005506">
    <property type="term" value="F:iron ion binding"/>
    <property type="evidence" value="ECO:0007669"/>
    <property type="project" value="UniProtKB-UniRule"/>
</dbReference>
<keyword evidence="10 14" id="KW-0093">Biotin biosynthesis</keyword>
<comment type="similarity">
    <text evidence="2 14">Belongs to the radical SAM superfamily. Biotin synthase family.</text>
</comment>
<accession>A0A6V8N1S1</accession>
<dbReference type="InterPro" id="IPR002684">
    <property type="entry name" value="Biotin_synth/BioAB"/>
</dbReference>
<gene>
    <name evidence="14 17" type="primary">bioB</name>
    <name evidence="17" type="ORF">GMLC_00250</name>
</gene>
<dbReference type="GO" id="GO:0051539">
    <property type="term" value="F:4 iron, 4 sulfur cluster binding"/>
    <property type="evidence" value="ECO:0007669"/>
    <property type="project" value="UniProtKB-KW"/>
</dbReference>
<evidence type="ECO:0000259" key="16">
    <source>
        <dbReference type="PROSITE" id="PS51918"/>
    </source>
</evidence>
<dbReference type="AlphaFoldDB" id="A0A6V8N1S1"/>
<comment type="caution">
    <text evidence="14">Lacks conserved residue(s) required for the propagation of feature annotation.</text>
</comment>
<comment type="function">
    <text evidence="14">Catalyzes the conversion of dethiobiotin (DTB) to biotin by the insertion of a sulfur atom into dethiobiotin via a radical-based mechanism.</text>
</comment>
<keyword evidence="5 14" id="KW-0004">4Fe-4S</keyword>
<evidence type="ECO:0000256" key="10">
    <source>
        <dbReference type="ARBA" id="ARBA00022756"/>
    </source>
</evidence>
<dbReference type="EMBL" id="BLXZ01000001">
    <property type="protein sequence ID" value="GFO66446.1"/>
    <property type="molecule type" value="Genomic_DNA"/>
</dbReference>
<dbReference type="PANTHER" id="PTHR22976">
    <property type="entry name" value="BIOTIN SYNTHASE"/>
    <property type="match status" value="1"/>
</dbReference>
<reference evidence="18" key="1">
    <citation type="submission" date="2020-06" db="EMBL/GenBank/DDBJ databases">
        <title>Draft genomic sequecing of Geomonas sp. Red745.</title>
        <authorList>
            <person name="Itoh H."/>
            <person name="Xu Z.X."/>
            <person name="Ushijima N."/>
            <person name="Masuda Y."/>
            <person name="Shiratori Y."/>
            <person name="Senoo K."/>
        </authorList>
    </citation>
    <scope>NUCLEOTIDE SEQUENCE [LARGE SCALE GENOMIC DNA]</scope>
    <source>
        <strain evidence="18">Red745</strain>
    </source>
</reference>
<dbReference type="UniPathway" id="UPA00078">
    <property type="reaction ID" value="UER00162"/>
</dbReference>
<dbReference type="Gene3D" id="3.20.20.70">
    <property type="entry name" value="Aldolase class I"/>
    <property type="match status" value="1"/>
</dbReference>
<dbReference type="GO" id="GO:0004076">
    <property type="term" value="F:biotin synthase activity"/>
    <property type="evidence" value="ECO:0007669"/>
    <property type="project" value="UniProtKB-UniRule"/>
</dbReference>
<dbReference type="HAMAP" id="MF_01694">
    <property type="entry name" value="BioB"/>
    <property type="match status" value="1"/>
</dbReference>
<dbReference type="Proteomes" id="UP000587586">
    <property type="component" value="Unassembled WGS sequence"/>
</dbReference>
<evidence type="ECO:0000256" key="11">
    <source>
        <dbReference type="ARBA" id="ARBA00023004"/>
    </source>
</evidence>
<dbReference type="InterPro" id="IPR010722">
    <property type="entry name" value="BATS_dom"/>
</dbReference>
<comment type="catalytic activity">
    <reaction evidence="13 14">
        <text>(4R,5S)-dethiobiotin + (sulfur carrier)-SH + 2 reduced [2Fe-2S]-[ferredoxin] + 2 S-adenosyl-L-methionine = (sulfur carrier)-H + biotin + 2 5'-deoxyadenosine + 2 L-methionine + 2 oxidized [2Fe-2S]-[ferredoxin]</text>
        <dbReference type="Rhea" id="RHEA:22060"/>
        <dbReference type="Rhea" id="RHEA-COMP:10000"/>
        <dbReference type="Rhea" id="RHEA-COMP:10001"/>
        <dbReference type="Rhea" id="RHEA-COMP:14737"/>
        <dbReference type="Rhea" id="RHEA-COMP:14739"/>
        <dbReference type="ChEBI" id="CHEBI:17319"/>
        <dbReference type="ChEBI" id="CHEBI:29917"/>
        <dbReference type="ChEBI" id="CHEBI:33737"/>
        <dbReference type="ChEBI" id="CHEBI:33738"/>
        <dbReference type="ChEBI" id="CHEBI:57586"/>
        <dbReference type="ChEBI" id="CHEBI:57844"/>
        <dbReference type="ChEBI" id="CHEBI:59789"/>
        <dbReference type="ChEBI" id="CHEBI:64428"/>
        <dbReference type="ChEBI" id="CHEBI:149473"/>
        <dbReference type="EC" id="2.8.1.6"/>
    </reaction>
</comment>
<proteinExistence type="inferred from homology"/>
<dbReference type="InterPro" id="IPR006638">
    <property type="entry name" value="Elp3/MiaA/NifB-like_rSAM"/>
</dbReference>
<feature type="binding site" evidence="14 15">
    <location>
        <position position="66"/>
    </location>
    <ligand>
        <name>[4Fe-4S] cluster</name>
        <dbReference type="ChEBI" id="CHEBI:49883"/>
        <note>4Fe-4S-S-AdoMet</note>
    </ligand>
</feature>
<evidence type="ECO:0000256" key="6">
    <source>
        <dbReference type="ARBA" id="ARBA00022679"/>
    </source>
</evidence>
<dbReference type="InterPro" id="IPR013785">
    <property type="entry name" value="Aldolase_TIM"/>
</dbReference>
<dbReference type="SFLD" id="SFLDS00029">
    <property type="entry name" value="Radical_SAM"/>
    <property type="match status" value="1"/>
</dbReference>
<keyword evidence="12 14" id="KW-0411">Iron-sulfur</keyword>
<comment type="cofactor">
    <cofactor evidence="14">
        <name>[2Fe-2S] cluster</name>
        <dbReference type="ChEBI" id="CHEBI:190135"/>
    </cofactor>
    <text evidence="14">Binds 1 [2Fe-2S] cluster. The cluster is coordinated with 3 cysteines and 1 arginine.</text>
</comment>
<sequence>MEKLINEIVERTLAGGSITTEEAVRLSQAEGSQVFDLYRGATRVKEHFVGNRVHLCSIINAKSGRCAENCAFCAQSAHHRTDAPVYPLVEEEQMVECARQAEASGSACFGIITSGTTVNGLELERILAALRRIRKETGIFPSCSLGIIDYDTAVKLRDAGMDTYHHNLETAESFFPNICTTHPYSDDVETVRAVKKAGVKVCSGGIFGLGENAAQRIEMAFTLKDLDVDSVPLNFLNPIEGTRLEGANNITAQECLKTIALYRFILPDKRITVCGGREKNLRDLQSWIFFAGANGTMIGNYLTTLGRNVAVDLKMFDDLGLETELCAH</sequence>
<keyword evidence="8 14" id="KW-0001">2Fe-2S</keyword>
<dbReference type="Pfam" id="PF06968">
    <property type="entry name" value="BATS"/>
    <property type="match status" value="1"/>
</dbReference>
<keyword evidence="7 14" id="KW-0949">S-adenosyl-L-methionine</keyword>
<evidence type="ECO:0000313" key="17">
    <source>
        <dbReference type="EMBL" id="GFO66446.1"/>
    </source>
</evidence>
<comment type="cofactor">
    <cofactor evidence="14 15">
        <name>[4Fe-4S] cluster</name>
        <dbReference type="ChEBI" id="CHEBI:49883"/>
    </cofactor>
    <text evidence="14 15">Binds 1 [4Fe-4S] cluster. The cluster is coordinated with 3 cysteines and an exchangeable S-adenosyl-L-methionine.</text>
</comment>
<dbReference type="InterPro" id="IPR007197">
    <property type="entry name" value="rSAM"/>
</dbReference>
<keyword evidence="11 14" id="KW-0408">Iron</keyword>
<dbReference type="InterPro" id="IPR024177">
    <property type="entry name" value="Biotin_synthase"/>
</dbReference>
<dbReference type="SMART" id="SM00876">
    <property type="entry name" value="BATS"/>
    <property type="match status" value="1"/>
</dbReference>
<dbReference type="GO" id="GO:0009102">
    <property type="term" value="P:biotin biosynthetic process"/>
    <property type="evidence" value="ECO:0007669"/>
    <property type="project" value="UniProtKB-UniRule"/>
</dbReference>
<dbReference type="CDD" id="cd01335">
    <property type="entry name" value="Radical_SAM"/>
    <property type="match status" value="1"/>
</dbReference>
<dbReference type="GO" id="GO:0051537">
    <property type="term" value="F:2 iron, 2 sulfur cluster binding"/>
    <property type="evidence" value="ECO:0007669"/>
    <property type="project" value="UniProtKB-KW"/>
</dbReference>
<dbReference type="SFLD" id="SFLDG01060">
    <property type="entry name" value="BATS_domain_containing"/>
    <property type="match status" value="1"/>
</dbReference>
<comment type="subunit">
    <text evidence="3 14">Homodimer.</text>
</comment>
<evidence type="ECO:0000313" key="18">
    <source>
        <dbReference type="Proteomes" id="UP000587586"/>
    </source>
</evidence>